<keyword evidence="3" id="KW-1185">Reference proteome</keyword>
<feature type="compositionally biased region" description="Low complexity" evidence="1">
    <location>
        <begin position="111"/>
        <end position="126"/>
    </location>
</feature>
<feature type="region of interest" description="Disordered" evidence="1">
    <location>
        <begin position="15"/>
        <end position="126"/>
    </location>
</feature>
<sequence length="159" mass="17328">MDLFIIKVTGLFFSSQPQDTGLFSSSPHQDTSGKKEKIKSRLNVSGTAGIRKSARETPLKKIIASSSSTQNSKQVEKRILPTPEARRKSKSVEKRKIPSPLIRSGRTKNHSSSSPSNSKSAGSLGSISKLDMHKCLAALDQSKTKTEEKIQFGIKEGKT</sequence>
<evidence type="ECO:0000256" key="1">
    <source>
        <dbReference type="SAM" id="MobiDB-lite"/>
    </source>
</evidence>
<name>A0AAV1ARG7_VICFA</name>
<gene>
    <name evidence="2" type="ORF">VFH_IV240120</name>
</gene>
<feature type="compositionally biased region" description="Polar residues" evidence="1">
    <location>
        <begin position="15"/>
        <end position="30"/>
    </location>
</feature>
<reference evidence="2 3" key="1">
    <citation type="submission" date="2023-01" db="EMBL/GenBank/DDBJ databases">
        <authorList>
            <person name="Kreplak J."/>
        </authorList>
    </citation>
    <scope>NUCLEOTIDE SEQUENCE [LARGE SCALE GENOMIC DNA]</scope>
</reference>
<evidence type="ECO:0000313" key="3">
    <source>
        <dbReference type="Proteomes" id="UP001157006"/>
    </source>
</evidence>
<accession>A0AAV1ARG7</accession>
<protein>
    <submittedName>
        <fullName evidence="2">Uncharacterized protein</fullName>
    </submittedName>
</protein>
<organism evidence="2 3">
    <name type="scientific">Vicia faba</name>
    <name type="common">Broad bean</name>
    <name type="synonym">Faba vulgaris</name>
    <dbReference type="NCBI Taxonomy" id="3906"/>
    <lineage>
        <taxon>Eukaryota</taxon>
        <taxon>Viridiplantae</taxon>
        <taxon>Streptophyta</taxon>
        <taxon>Embryophyta</taxon>
        <taxon>Tracheophyta</taxon>
        <taxon>Spermatophyta</taxon>
        <taxon>Magnoliopsida</taxon>
        <taxon>eudicotyledons</taxon>
        <taxon>Gunneridae</taxon>
        <taxon>Pentapetalae</taxon>
        <taxon>rosids</taxon>
        <taxon>fabids</taxon>
        <taxon>Fabales</taxon>
        <taxon>Fabaceae</taxon>
        <taxon>Papilionoideae</taxon>
        <taxon>50 kb inversion clade</taxon>
        <taxon>NPAAA clade</taxon>
        <taxon>Hologalegina</taxon>
        <taxon>IRL clade</taxon>
        <taxon>Fabeae</taxon>
        <taxon>Vicia</taxon>
    </lineage>
</organism>
<proteinExistence type="predicted"/>
<dbReference type="AlphaFoldDB" id="A0AAV1ARG7"/>
<evidence type="ECO:0000313" key="2">
    <source>
        <dbReference type="EMBL" id="CAI8611649.1"/>
    </source>
</evidence>
<dbReference type="Proteomes" id="UP001157006">
    <property type="component" value="Chromosome 4"/>
</dbReference>
<dbReference type="EMBL" id="OX451739">
    <property type="protein sequence ID" value="CAI8611649.1"/>
    <property type="molecule type" value="Genomic_DNA"/>
</dbReference>
<feature type="compositionally biased region" description="Polar residues" evidence="1">
    <location>
        <begin position="64"/>
        <end position="73"/>
    </location>
</feature>
<feature type="compositionally biased region" description="Basic and acidic residues" evidence="1">
    <location>
        <begin position="74"/>
        <end position="96"/>
    </location>
</feature>